<sequence>MINSCPSRAKFEPVDYLVGFDIPARCSAGHGGPTLDSNGLSDVLHKLPHGWVPTHVHRFQGFVEPFTTICGFWSTFLCVLEVAPKFDRETGISSTSTNLHTSNVSGLKICQYFFDFCPLRKGMDKFLETWYDIIFECKCQSRQTLHECREVAVIFISSL</sequence>
<dbReference type="Proteomes" id="UP001381693">
    <property type="component" value="Unassembled WGS sequence"/>
</dbReference>
<gene>
    <name evidence="1" type="ORF">SK128_002656</name>
</gene>
<dbReference type="AlphaFoldDB" id="A0AAN8WJ58"/>
<keyword evidence="2" id="KW-1185">Reference proteome</keyword>
<dbReference type="EMBL" id="JAXCGZ010022902">
    <property type="protein sequence ID" value="KAK7021351.1"/>
    <property type="molecule type" value="Genomic_DNA"/>
</dbReference>
<organism evidence="1 2">
    <name type="scientific">Halocaridina rubra</name>
    <name type="common">Hawaiian red shrimp</name>
    <dbReference type="NCBI Taxonomy" id="373956"/>
    <lineage>
        <taxon>Eukaryota</taxon>
        <taxon>Metazoa</taxon>
        <taxon>Ecdysozoa</taxon>
        <taxon>Arthropoda</taxon>
        <taxon>Crustacea</taxon>
        <taxon>Multicrustacea</taxon>
        <taxon>Malacostraca</taxon>
        <taxon>Eumalacostraca</taxon>
        <taxon>Eucarida</taxon>
        <taxon>Decapoda</taxon>
        <taxon>Pleocyemata</taxon>
        <taxon>Caridea</taxon>
        <taxon>Atyoidea</taxon>
        <taxon>Atyidae</taxon>
        <taxon>Halocaridina</taxon>
    </lineage>
</organism>
<proteinExistence type="predicted"/>
<protein>
    <submittedName>
        <fullName evidence="1">Uncharacterized protein</fullName>
    </submittedName>
</protein>
<name>A0AAN8WJ58_HALRR</name>
<comment type="caution">
    <text evidence="1">The sequence shown here is derived from an EMBL/GenBank/DDBJ whole genome shotgun (WGS) entry which is preliminary data.</text>
</comment>
<reference evidence="1 2" key="1">
    <citation type="submission" date="2023-11" db="EMBL/GenBank/DDBJ databases">
        <title>Halocaridina rubra genome assembly.</title>
        <authorList>
            <person name="Smith C."/>
        </authorList>
    </citation>
    <scope>NUCLEOTIDE SEQUENCE [LARGE SCALE GENOMIC DNA]</scope>
    <source>
        <strain evidence="1">EP-1</strain>
        <tissue evidence="1">Whole</tissue>
    </source>
</reference>
<evidence type="ECO:0000313" key="2">
    <source>
        <dbReference type="Proteomes" id="UP001381693"/>
    </source>
</evidence>
<accession>A0AAN8WJ58</accession>
<evidence type="ECO:0000313" key="1">
    <source>
        <dbReference type="EMBL" id="KAK7021351.1"/>
    </source>
</evidence>